<dbReference type="AlphaFoldDB" id="A0A839QPN7"/>
<sequence>MKAQASCVAVLVDIVRSRDGARAESQKQATTAAHAVNEAVDALDPLRPTVGDEFQGVYSTLGAALRAAHLLRLHMLGSADVRFGLGGGEVRIIDEETGIQDGSAWWGAREAIEAVRTLSDAAGFDGVRTGVREARAGREEAAELESLLQWLDISISDLRGGAQRTLLGLLEGKDVAALAEADGVSASAISQRIVTNRLRALAKALQGTWVLP</sequence>
<dbReference type="Pfam" id="PF16264">
    <property type="entry name" value="SatD"/>
    <property type="match status" value="1"/>
</dbReference>
<keyword evidence="2" id="KW-1185">Reference proteome</keyword>
<comment type="caution">
    <text evidence="1">The sequence shown here is derived from an EMBL/GenBank/DDBJ whole genome shotgun (WGS) entry which is preliminary data.</text>
</comment>
<dbReference type="InterPro" id="IPR032580">
    <property type="entry name" value="SatD"/>
</dbReference>
<reference evidence="1 2" key="1">
    <citation type="submission" date="2020-08" db="EMBL/GenBank/DDBJ databases">
        <title>Sequencing the genomes of 1000 actinobacteria strains.</title>
        <authorList>
            <person name="Klenk H.-P."/>
        </authorList>
    </citation>
    <scope>NUCLEOTIDE SEQUENCE [LARGE SCALE GENOMIC DNA]</scope>
    <source>
        <strain evidence="1 2">DSM 23040</strain>
    </source>
</reference>
<gene>
    <name evidence="1" type="ORF">FHX50_000711</name>
</gene>
<organism evidence="1 2">
    <name type="scientific">Helcobacillus massiliensis</name>
    <dbReference type="NCBI Taxonomy" id="521392"/>
    <lineage>
        <taxon>Bacteria</taxon>
        <taxon>Bacillati</taxon>
        <taxon>Actinomycetota</taxon>
        <taxon>Actinomycetes</taxon>
        <taxon>Micrococcales</taxon>
        <taxon>Dermabacteraceae</taxon>
        <taxon>Helcobacillus</taxon>
    </lineage>
</organism>
<dbReference type="Proteomes" id="UP000568050">
    <property type="component" value="Unassembled WGS sequence"/>
</dbReference>
<evidence type="ECO:0008006" key="3">
    <source>
        <dbReference type="Google" id="ProtNLM"/>
    </source>
</evidence>
<evidence type="ECO:0000313" key="1">
    <source>
        <dbReference type="EMBL" id="MBB3022463.1"/>
    </source>
</evidence>
<evidence type="ECO:0000313" key="2">
    <source>
        <dbReference type="Proteomes" id="UP000568050"/>
    </source>
</evidence>
<protein>
    <recommendedName>
        <fullName evidence="3">RNA polymerase subunit sigma-70</fullName>
    </recommendedName>
</protein>
<proteinExistence type="predicted"/>
<name>A0A839QPN7_9MICO</name>
<accession>A0A839QPN7</accession>
<dbReference type="RefSeq" id="WP_183374528.1">
    <property type="nucleotide sequence ID" value="NZ_CBCSFZ010000031.1"/>
</dbReference>
<dbReference type="EMBL" id="JACHWP010000001">
    <property type="protein sequence ID" value="MBB3022463.1"/>
    <property type="molecule type" value="Genomic_DNA"/>
</dbReference>